<dbReference type="EMBL" id="RWIC01000550">
    <property type="protein sequence ID" value="TKC42411.1"/>
    <property type="molecule type" value="Genomic_DNA"/>
</dbReference>
<protein>
    <submittedName>
        <fullName evidence="2">Uncharacterized protein</fullName>
    </submittedName>
</protein>
<feature type="region of interest" description="Disordered" evidence="1">
    <location>
        <begin position="94"/>
        <end position="120"/>
    </location>
</feature>
<organism evidence="2 3">
    <name type="scientific">Monodon monoceros</name>
    <name type="common">Narwhal</name>
    <name type="synonym">Ceratodon monodon</name>
    <dbReference type="NCBI Taxonomy" id="40151"/>
    <lineage>
        <taxon>Eukaryota</taxon>
        <taxon>Metazoa</taxon>
        <taxon>Chordata</taxon>
        <taxon>Craniata</taxon>
        <taxon>Vertebrata</taxon>
        <taxon>Euteleostomi</taxon>
        <taxon>Mammalia</taxon>
        <taxon>Eutheria</taxon>
        <taxon>Laurasiatheria</taxon>
        <taxon>Artiodactyla</taxon>
        <taxon>Whippomorpha</taxon>
        <taxon>Cetacea</taxon>
        <taxon>Odontoceti</taxon>
        <taxon>Monodontidae</taxon>
        <taxon>Monodon</taxon>
    </lineage>
</organism>
<proteinExistence type="predicted"/>
<reference evidence="3" key="1">
    <citation type="journal article" date="2019" name="IScience">
        <title>Narwhal Genome Reveals Long-Term Low Genetic Diversity despite Current Large Abundance Size.</title>
        <authorList>
            <person name="Westbury M.V."/>
            <person name="Petersen B."/>
            <person name="Garde E."/>
            <person name="Heide-Jorgensen M.P."/>
            <person name="Lorenzen E.D."/>
        </authorList>
    </citation>
    <scope>NUCLEOTIDE SEQUENCE [LARGE SCALE GENOMIC DNA]</scope>
</reference>
<name>A0A4U1EZP7_MONMO</name>
<comment type="caution">
    <text evidence="2">The sequence shown here is derived from an EMBL/GenBank/DDBJ whole genome shotgun (WGS) entry which is preliminary data.</text>
</comment>
<sequence length="191" mass="20728">MGCCLAVKGGEPKESLVSAQTMWSPLAPWASSPAPPTLLVPTWCALHGWPSISHPTRLYRTPGQWMRLLRKALQRKHPGCCCWHRATGASHSLSCRPPQDGHSVPHPGDAGALRRGPGPDWLRSLTGKAERTEEGKDCLPLLSGSRGLRCDRMNSGRSEPGPVHALRLVLYSQEDALSGQFPCVILPPPPQ</sequence>
<accession>A0A4U1EZP7</accession>
<evidence type="ECO:0000256" key="1">
    <source>
        <dbReference type="SAM" id="MobiDB-lite"/>
    </source>
</evidence>
<evidence type="ECO:0000313" key="3">
    <source>
        <dbReference type="Proteomes" id="UP000308365"/>
    </source>
</evidence>
<dbReference type="AlphaFoldDB" id="A0A4U1EZP7"/>
<gene>
    <name evidence="2" type="ORF">EI555_002468</name>
</gene>
<dbReference type="Proteomes" id="UP000308365">
    <property type="component" value="Unassembled WGS sequence"/>
</dbReference>
<evidence type="ECO:0000313" key="2">
    <source>
        <dbReference type="EMBL" id="TKC42411.1"/>
    </source>
</evidence>